<name>A0A0L0QRL3_VIRPA</name>
<dbReference type="AlphaFoldDB" id="A0A0L0QRL3"/>
<evidence type="ECO:0000313" key="2">
    <source>
        <dbReference type="Proteomes" id="UP000036780"/>
    </source>
</evidence>
<reference evidence="2" key="1">
    <citation type="submission" date="2015-07" db="EMBL/GenBank/DDBJ databases">
        <title>Fjat-10053 dsm26.</title>
        <authorList>
            <person name="Liu B."/>
            <person name="Wang J."/>
            <person name="Zhu Y."/>
            <person name="Liu G."/>
            <person name="Chen Q."/>
            <person name="Chen Z."/>
            <person name="Lan J."/>
            <person name="Che J."/>
            <person name="Ge C."/>
            <person name="Shi H."/>
            <person name="Pan Z."/>
            <person name="Liu X."/>
        </authorList>
    </citation>
    <scope>NUCLEOTIDE SEQUENCE [LARGE SCALE GENOMIC DNA]</scope>
    <source>
        <strain evidence="2">DSM 26</strain>
    </source>
</reference>
<sequence>MHNHVHYIVDTAKENGWNVSTTICVKIFPIMDTTNKEAQLLLHSLAYYTTSGVPHSTNS</sequence>
<evidence type="ECO:0000313" key="1">
    <source>
        <dbReference type="EMBL" id="KNE21244.1"/>
    </source>
</evidence>
<protein>
    <submittedName>
        <fullName evidence="1">Uncharacterized protein</fullName>
    </submittedName>
</protein>
<dbReference type="PATRIC" id="fig|1473.5.peg.4205"/>
<keyword evidence="2" id="KW-1185">Reference proteome</keyword>
<dbReference type="Proteomes" id="UP000036780">
    <property type="component" value="Unassembled WGS sequence"/>
</dbReference>
<dbReference type="EMBL" id="LGTO01000005">
    <property type="protein sequence ID" value="KNE21244.1"/>
    <property type="molecule type" value="Genomic_DNA"/>
</dbReference>
<accession>A0A0L0QRL3</accession>
<organism evidence="1 2">
    <name type="scientific">Virgibacillus pantothenticus</name>
    <dbReference type="NCBI Taxonomy" id="1473"/>
    <lineage>
        <taxon>Bacteria</taxon>
        <taxon>Bacillati</taxon>
        <taxon>Bacillota</taxon>
        <taxon>Bacilli</taxon>
        <taxon>Bacillales</taxon>
        <taxon>Bacillaceae</taxon>
        <taxon>Virgibacillus</taxon>
    </lineage>
</organism>
<comment type="caution">
    <text evidence="1">The sequence shown here is derived from an EMBL/GenBank/DDBJ whole genome shotgun (WGS) entry which is preliminary data.</text>
</comment>
<gene>
    <name evidence="1" type="ORF">AFK71_06045</name>
</gene>
<proteinExistence type="predicted"/>